<dbReference type="Gene3D" id="2.40.30.10">
    <property type="entry name" value="Translation factors"/>
    <property type="match status" value="1"/>
</dbReference>
<evidence type="ECO:0000313" key="12">
    <source>
        <dbReference type="EMBL" id="HEX61596.1"/>
    </source>
</evidence>
<reference evidence="12" key="1">
    <citation type="journal article" date="2020" name="mSystems">
        <title>Genome- and Community-Level Interaction Insights into Carbon Utilization and Element Cycling Functions of Hydrothermarchaeota in Hydrothermal Sediment.</title>
        <authorList>
            <person name="Zhou Z."/>
            <person name="Liu Y."/>
            <person name="Xu W."/>
            <person name="Pan J."/>
            <person name="Luo Z.H."/>
            <person name="Li M."/>
        </authorList>
    </citation>
    <scope>NUCLEOTIDE SEQUENCE [LARGE SCALE GENOMIC DNA]</scope>
    <source>
        <strain evidence="12">SpSt-361</strain>
    </source>
</reference>
<feature type="domain" description="tRNA-specific 2-thiouridylase MnmA-like central" evidence="11">
    <location>
        <begin position="280"/>
        <end position="350"/>
    </location>
</feature>
<dbReference type="GO" id="GO:0002143">
    <property type="term" value="P:tRNA wobble position uridine thiolation"/>
    <property type="evidence" value="ECO:0007669"/>
    <property type="project" value="TreeGrafter"/>
</dbReference>
<comment type="caution">
    <text evidence="9">Lacks conserved residue(s) required for the propagation of feature annotation.</text>
</comment>
<feature type="binding site" evidence="9">
    <location>
        <begin position="58"/>
        <end position="65"/>
    </location>
    <ligand>
        <name>ATP</name>
        <dbReference type="ChEBI" id="CHEBI:30616"/>
    </ligand>
</feature>
<evidence type="ECO:0000256" key="1">
    <source>
        <dbReference type="ARBA" id="ARBA00022555"/>
    </source>
</evidence>
<feature type="binding site" evidence="9">
    <location>
        <position position="84"/>
    </location>
    <ligand>
        <name>ATP</name>
        <dbReference type="ChEBI" id="CHEBI:30616"/>
    </ligand>
</feature>
<gene>
    <name evidence="9 12" type="primary">mnmA</name>
    <name evidence="12" type="ORF">ENR01_00350</name>
</gene>
<dbReference type="InterPro" id="IPR014729">
    <property type="entry name" value="Rossmann-like_a/b/a_fold"/>
</dbReference>
<dbReference type="SUPFAM" id="SSF52402">
    <property type="entry name" value="Adenine nucleotide alpha hydrolases-like"/>
    <property type="match status" value="1"/>
</dbReference>
<keyword evidence="9" id="KW-0963">Cytoplasm</keyword>
<comment type="function">
    <text evidence="9">Catalyzes the 2-thiolation of uridine at the wobble position (U34) of tRNA, leading to the formation of s(2)U34.</text>
</comment>
<accession>A0A831Z0D4</accession>
<feature type="site" description="Interaction with tRNA" evidence="9">
    <location>
        <position position="422"/>
    </location>
</feature>
<dbReference type="EMBL" id="DSPJ01000008">
    <property type="protein sequence ID" value="HEX61596.1"/>
    <property type="molecule type" value="Genomic_DNA"/>
</dbReference>
<dbReference type="GO" id="GO:0103016">
    <property type="term" value="F:tRNA-uridine 2-sulfurtransferase activity"/>
    <property type="evidence" value="ECO:0007669"/>
    <property type="project" value="UniProtKB-EC"/>
</dbReference>
<evidence type="ECO:0000256" key="5">
    <source>
        <dbReference type="ARBA" id="ARBA00022840"/>
    </source>
</evidence>
<comment type="subcellular location">
    <subcellularLocation>
        <location evidence="9">Cytoplasm</location>
    </subcellularLocation>
</comment>
<feature type="site" description="Interaction with tRNA" evidence="9">
    <location>
        <position position="172"/>
    </location>
</feature>
<organism evidence="12">
    <name type="scientific">candidate division WWE3 bacterium</name>
    <dbReference type="NCBI Taxonomy" id="2053526"/>
    <lineage>
        <taxon>Bacteria</taxon>
        <taxon>Katanobacteria</taxon>
    </lineage>
</organism>
<dbReference type="Pfam" id="PF03054">
    <property type="entry name" value="tRNA_Me_trans"/>
    <property type="match status" value="1"/>
</dbReference>
<evidence type="ECO:0000259" key="10">
    <source>
        <dbReference type="Pfam" id="PF20258"/>
    </source>
</evidence>
<dbReference type="InterPro" id="IPR046884">
    <property type="entry name" value="MnmA-like_central"/>
</dbReference>
<sequence length="441" mass="49888">MRSERWLGRGLIPQGLLNPRVLLFLAKTRNLPLARYLFAVKLGSVRQSEHQPIRVAVGISGGVDSAVAAALLKKQGYEVVGVHLYCYDEGPYCTAPEDRKMAVRIAKHLEIPLLVWDLRREYKDKVIKYFFAEYKAGRTPNPDVVCNREIKFGLFMEKARRELKVDYVATGHYARIGRYNDTKIQRYNEEEGKKENPYIDVSSKPERRAMYRLYRGIDESKDQSYFLYTLTQKQLEHILFPIGNYRKDAVRKMAKELGLPNYERRDSTGVCFIGPVPIAKFLREHLPSKTGPVVNAKGEVIGEHDGVWFFTEGQRHGFSAKGGSASGGKLILPLYVIGKDVATNTLIVGRGEESKAKKFLVENPHWISELRDTMKMRVEVRIRHLGKLMPATLESIDSKPLATCHNLLVTLAEPAFGVAPGQSAVFYRRGEVLGGGIIQKH</sequence>
<dbReference type="HAMAP" id="MF_00144">
    <property type="entry name" value="tRNA_thiouridyl_MnmA"/>
    <property type="match status" value="1"/>
</dbReference>
<comment type="catalytic activity">
    <reaction evidence="8 9">
        <text>S-sulfanyl-L-cysteinyl-[protein] + uridine(34) in tRNA + AH2 + ATP = 2-thiouridine(34) in tRNA + L-cysteinyl-[protein] + A + AMP + diphosphate + H(+)</text>
        <dbReference type="Rhea" id="RHEA:47032"/>
        <dbReference type="Rhea" id="RHEA-COMP:10131"/>
        <dbReference type="Rhea" id="RHEA-COMP:11726"/>
        <dbReference type="Rhea" id="RHEA-COMP:11727"/>
        <dbReference type="Rhea" id="RHEA-COMP:11728"/>
        <dbReference type="ChEBI" id="CHEBI:13193"/>
        <dbReference type="ChEBI" id="CHEBI:15378"/>
        <dbReference type="ChEBI" id="CHEBI:17499"/>
        <dbReference type="ChEBI" id="CHEBI:29950"/>
        <dbReference type="ChEBI" id="CHEBI:30616"/>
        <dbReference type="ChEBI" id="CHEBI:33019"/>
        <dbReference type="ChEBI" id="CHEBI:61963"/>
        <dbReference type="ChEBI" id="CHEBI:65315"/>
        <dbReference type="ChEBI" id="CHEBI:87170"/>
        <dbReference type="ChEBI" id="CHEBI:456215"/>
        <dbReference type="EC" id="2.8.1.13"/>
    </reaction>
</comment>
<evidence type="ECO:0000259" key="11">
    <source>
        <dbReference type="Pfam" id="PF20259"/>
    </source>
</evidence>
<feature type="region of interest" description="Interaction with target base in tRNA" evidence="9">
    <location>
        <begin position="141"/>
        <end position="143"/>
    </location>
</feature>
<protein>
    <recommendedName>
        <fullName evidence="9">tRNA-specific 2-thiouridylase MnmA</fullName>
        <ecNumber evidence="9">2.8.1.13</ecNumber>
    </recommendedName>
</protein>
<dbReference type="GO" id="GO:0005524">
    <property type="term" value="F:ATP binding"/>
    <property type="evidence" value="ECO:0007669"/>
    <property type="project" value="UniProtKB-KW"/>
</dbReference>
<evidence type="ECO:0000256" key="6">
    <source>
        <dbReference type="ARBA" id="ARBA00022884"/>
    </source>
</evidence>
<dbReference type="InterPro" id="IPR046885">
    <property type="entry name" value="MnmA-like_C"/>
</dbReference>
<name>A0A831Z0D4_UNCKA</name>
<keyword evidence="4 9" id="KW-0547">Nucleotide-binding</keyword>
<dbReference type="PANTHER" id="PTHR11933">
    <property type="entry name" value="TRNA 5-METHYLAMINOMETHYL-2-THIOURIDYLATE -METHYLTRANSFERASE"/>
    <property type="match status" value="1"/>
</dbReference>
<evidence type="ECO:0000256" key="7">
    <source>
        <dbReference type="ARBA" id="ARBA00023157"/>
    </source>
</evidence>
<dbReference type="EC" id="2.8.1.13" evidence="9"/>
<keyword evidence="5 9" id="KW-0067">ATP-binding</keyword>
<dbReference type="PANTHER" id="PTHR11933:SF5">
    <property type="entry name" value="MITOCHONDRIAL TRNA-SPECIFIC 2-THIOURIDYLASE 1"/>
    <property type="match status" value="1"/>
</dbReference>
<dbReference type="InterPro" id="IPR004506">
    <property type="entry name" value="MnmA-like"/>
</dbReference>
<evidence type="ECO:0000256" key="8">
    <source>
        <dbReference type="ARBA" id="ARBA00051542"/>
    </source>
</evidence>
<dbReference type="Gene3D" id="2.30.30.280">
    <property type="entry name" value="Adenine nucleotide alpha hydrolases-like domains"/>
    <property type="match status" value="1"/>
</dbReference>
<feature type="domain" description="tRNA-specific 2-thiouridylase MnmA-like C-terminal" evidence="10">
    <location>
        <begin position="357"/>
        <end position="438"/>
    </location>
</feature>
<keyword evidence="1 9" id="KW-0820">tRNA-binding</keyword>
<feature type="active site" description="Nucleophile" evidence="9">
    <location>
        <position position="146"/>
    </location>
</feature>
<evidence type="ECO:0000256" key="9">
    <source>
        <dbReference type="HAMAP-Rule" id="MF_00144"/>
    </source>
</evidence>
<comment type="caution">
    <text evidence="12">The sequence shown here is derived from an EMBL/GenBank/DDBJ whole genome shotgun (WGS) entry which is preliminary data.</text>
</comment>
<feature type="region of interest" description="Interaction with tRNA" evidence="9">
    <location>
        <begin position="221"/>
        <end position="223"/>
    </location>
</feature>
<dbReference type="GO" id="GO:0000049">
    <property type="term" value="F:tRNA binding"/>
    <property type="evidence" value="ECO:0007669"/>
    <property type="project" value="UniProtKB-KW"/>
</dbReference>
<keyword evidence="2 9" id="KW-0808">Transferase</keyword>
<dbReference type="AlphaFoldDB" id="A0A831Z0D4"/>
<keyword evidence="3 9" id="KW-0819">tRNA processing</keyword>
<dbReference type="NCBIfam" id="NF001138">
    <property type="entry name" value="PRK00143.1"/>
    <property type="match status" value="1"/>
</dbReference>
<proteinExistence type="inferred from homology"/>
<dbReference type="GO" id="GO:0005737">
    <property type="term" value="C:cytoplasm"/>
    <property type="evidence" value="ECO:0007669"/>
    <property type="project" value="UniProtKB-SubCell"/>
</dbReference>
<feature type="active site" description="Cysteine persulfide intermediate" evidence="9">
    <location>
        <position position="271"/>
    </location>
</feature>
<dbReference type="InterPro" id="IPR023382">
    <property type="entry name" value="MnmA-like_central_sf"/>
</dbReference>
<evidence type="ECO:0000256" key="3">
    <source>
        <dbReference type="ARBA" id="ARBA00022694"/>
    </source>
</evidence>
<dbReference type="Gene3D" id="3.40.50.620">
    <property type="entry name" value="HUPs"/>
    <property type="match status" value="1"/>
</dbReference>
<evidence type="ECO:0000256" key="2">
    <source>
        <dbReference type="ARBA" id="ARBA00022679"/>
    </source>
</evidence>
<feature type="binding site" evidence="9">
    <location>
        <position position="171"/>
    </location>
    <ligand>
        <name>ATP</name>
        <dbReference type="ChEBI" id="CHEBI:30616"/>
    </ligand>
</feature>
<keyword evidence="6 9" id="KW-0694">RNA-binding</keyword>
<dbReference type="Pfam" id="PF20259">
    <property type="entry name" value="tRNA_Me_trans_M"/>
    <property type="match status" value="1"/>
</dbReference>
<dbReference type="Pfam" id="PF20258">
    <property type="entry name" value="tRNA_Me_trans_C"/>
    <property type="match status" value="1"/>
</dbReference>
<evidence type="ECO:0000256" key="4">
    <source>
        <dbReference type="ARBA" id="ARBA00022741"/>
    </source>
</evidence>
<keyword evidence="7" id="KW-1015">Disulfide bond</keyword>
<comment type="similarity">
    <text evidence="9">Belongs to the MnmA/TRMU family.</text>
</comment>
<dbReference type="CDD" id="cd01998">
    <property type="entry name" value="MnmA_TRMU-like"/>
    <property type="match status" value="1"/>
</dbReference>